<proteinExistence type="predicted"/>
<dbReference type="EMBL" id="LCWF01000171">
    <property type="protein sequence ID" value="KKY15904.1"/>
    <property type="molecule type" value="Genomic_DNA"/>
</dbReference>
<keyword evidence="2" id="KW-1133">Transmembrane helix</keyword>
<keyword evidence="4" id="KW-1185">Reference proteome</keyword>
<dbReference type="InterPro" id="IPR031833">
    <property type="entry name" value="DUF4748"/>
</dbReference>
<dbReference type="Proteomes" id="UP000053317">
    <property type="component" value="Unassembled WGS sequence"/>
</dbReference>
<name>A0A0G2DZD0_PHACM</name>
<keyword evidence="2" id="KW-0472">Membrane</keyword>
<accession>A0A0G2DZD0</accession>
<dbReference type="PANTHER" id="PTHR41800:SF1">
    <property type="entry name" value="EXPRESSED PROTEIN"/>
    <property type="match status" value="1"/>
</dbReference>
<evidence type="ECO:0000256" key="1">
    <source>
        <dbReference type="SAM" id="MobiDB-lite"/>
    </source>
</evidence>
<gene>
    <name evidence="3" type="ORF">UCRPC4_g06090</name>
</gene>
<dbReference type="PANTHER" id="PTHR41800">
    <property type="entry name" value="EXPRESSED PROTEIN"/>
    <property type="match status" value="1"/>
</dbReference>
<reference evidence="3 4" key="1">
    <citation type="submission" date="2015-05" db="EMBL/GenBank/DDBJ databases">
        <title>Distinctive expansion of gene families associated with plant cell wall degradation and secondary metabolism in the genomes of grapevine trunk pathogens.</title>
        <authorList>
            <person name="Lawrence D.P."/>
            <person name="Travadon R."/>
            <person name="Rolshausen P.E."/>
            <person name="Baumgartner K."/>
        </authorList>
    </citation>
    <scope>NUCLEOTIDE SEQUENCE [LARGE SCALE GENOMIC DNA]</scope>
    <source>
        <strain evidence="3">UCRPC4</strain>
    </source>
</reference>
<evidence type="ECO:0000313" key="4">
    <source>
        <dbReference type="Proteomes" id="UP000053317"/>
    </source>
</evidence>
<feature type="compositionally biased region" description="Basic and acidic residues" evidence="1">
    <location>
        <begin position="45"/>
        <end position="62"/>
    </location>
</feature>
<protein>
    <submittedName>
        <fullName evidence="3">Uncharacterized protein</fullName>
    </submittedName>
</protein>
<feature type="region of interest" description="Disordered" evidence="1">
    <location>
        <begin position="45"/>
        <end position="116"/>
    </location>
</feature>
<reference evidence="3 4" key="2">
    <citation type="submission" date="2015-05" db="EMBL/GenBank/DDBJ databases">
        <authorList>
            <person name="Morales-Cruz A."/>
            <person name="Amrine K.C."/>
            <person name="Cantu D."/>
        </authorList>
    </citation>
    <scope>NUCLEOTIDE SEQUENCE [LARGE SCALE GENOMIC DNA]</scope>
    <source>
        <strain evidence="3">UCRPC4</strain>
    </source>
</reference>
<feature type="region of interest" description="Disordered" evidence="1">
    <location>
        <begin position="167"/>
        <end position="187"/>
    </location>
</feature>
<evidence type="ECO:0000256" key="2">
    <source>
        <dbReference type="SAM" id="Phobius"/>
    </source>
</evidence>
<evidence type="ECO:0000313" key="3">
    <source>
        <dbReference type="EMBL" id="KKY15904.1"/>
    </source>
</evidence>
<dbReference type="Pfam" id="PF15932">
    <property type="entry name" value="DUF4748"/>
    <property type="match status" value="1"/>
</dbReference>
<organism evidence="3 4">
    <name type="scientific">Phaeomoniella chlamydospora</name>
    <name type="common">Phaeoacremonium chlamydosporum</name>
    <dbReference type="NCBI Taxonomy" id="158046"/>
    <lineage>
        <taxon>Eukaryota</taxon>
        <taxon>Fungi</taxon>
        <taxon>Dikarya</taxon>
        <taxon>Ascomycota</taxon>
        <taxon>Pezizomycotina</taxon>
        <taxon>Eurotiomycetes</taxon>
        <taxon>Chaetothyriomycetidae</taxon>
        <taxon>Phaeomoniellales</taxon>
        <taxon>Phaeomoniellaceae</taxon>
        <taxon>Phaeomoniella</taxon>
    </lineage>
</organism>
<keyword evidence="2" id="KW-0812">Transmembrane</keyword>
<dbReference type="AlphaFoldDB" id="A0A0G2DZD0"/>
<feature type="transmembrane region" description="Helical" evidence="2">
    <location>
        <begin position="6"/>
        <end position="25"/>
    </location>
</feature>
<feature type="compositionally biased region" description="Low complexity" evidence="1">
    <location>
        <begin position="173"/>
        <end position="187"/>
    </location>
</feature>
<comment type="caution">
    <text evidence="3">The sequence shown here is derived from an EMBL/GenBank/DDBJ whole genome shotgun (WGS) entry which is preliminary data.</text>
</comment>
<sequence>MNTIRSTWYGWGSLCVAGGGAYWFAKRQINADRQSRLEEELRRKELQRRMEAAEARSREPIAKRPKKQKAVTSGDTGVTESKTEDHAGSPSAESSQDVAPVSHAPGTVQKSEGRQVQLKANENMSVRGIWLASVIPTARDHDLMNQGQARARNEHDMYNSIFDDENYQDNTAISGSSSSERISRFGS</sequence>
<feature type="compositionally biased region" description="Polar residues" evidence="1">
    <location>
        <begin position="70"/>
        <end position="80"/>
    </location>
</feature>
<dbReference type="OrthoDB" id="2559326at2759"/>